<comment type="similarity">
    <text evidence="5">Belongs to the class-II pyridoxal-phosphate-dependent aminotransferase family. MalY/PatB cystathionine beta-lyase subfamily.</text>
</comment>
<dbReference type="Gene3D" id="3.90.1150.10">
    <property type="entry name" value="Aspartate Aminotransferase, domain 1"/>
    <property type="match status" value="1"/>
</dbReference>
<dbReference type="Proteomes" id="UP000553888">
    <property type="component" value="Unassembled WGS sequence"/>
</dbReference>
<evidence type="ECO:0000259" key="6">
    <source>
        <dbReference type="Pfam" id="PF00155"/>
    </source>
</evidence>
<name>A0A852YHF1_9MICO</name>
<dbReference type="CDD" id="cd00609">
    <property type="entry name" value="AAT_like"/>
    <property type="match status" value="1"/>
</dbReference>
<gene>
    <name evidence="7" type="ORF">BJ979_003336</name>
</gene>
<keyword evidence="4 7" id="KW-0456">Lyase</keyword>
<accession>A0A852YHF1</accession>
<dbReference type="GO" id="GO:0047804">
    <property type="term" value="F:cysteine-S-conjugate beta-lyase activity"/>
    <property type="evidence" value="ECO:0007669"/>
    <property type="project" value="UniProtKB-EC"/>
</dbReference>
<keyword evidence="3" id="KW-0663">Pyridoxal phosphate</keyword>
<keyword evidence="8" id="KW-1185">Reference proteome</keyword>
<evidence type="ECO:0000313" key="8">
    <source>
        <dbReference type="Proteomes" id="UP000553888"/>
    </source>
</evidence>
<evidence type="ECO:0000256" key="4">
    <source>
        <dbReference type="ARBA" id="ARBA00023239"/>
    </source>
</evidence>
<dbReference type="AlphaFoldDB" id="A0A852YHF1"/>
<reference evidence="7 8" key="1">
    <citation type="submission" date="2020-07" db="EMBL/GenBank/DDBJ databases">
        <title>Sequencing the genomes of 1000 actinobacteria strains.</title>
        <authorList>
            <person name="Klenk H.-P."/>
        </authorList>
    </citation>
    <scope>NUCLEOTIDE SEQUENCE [LARGE SCALE GENOMIC DNA]</scope>
    <source>
        <strain evidence="7 8">DSM 23141</strain>
    </source>
</reference>
<evidence type="ECO:0000256" key="3">
    <source>
        <dbReference type="ARBA" id="ARBA00022898"/>
    </source>
</evidence>
<dbReference type="PANTHER" id="PTHR43525:SF2">
    <property type="entry name" value="CYSTATHIONINE BETA-LYASE-RELATED"/>
    <property type="match status" value="1"/>
</dbReference>
<dbReference type="SUPFAM" id="SSF53383">
    <property type="entry name" value="PLP-dependent transferases"/>
    <property type="match status" value="1"/>
</dbReference>
<dbReference type="InterPro" id="IPR015421">
    <property type="entry name" value="PyrdxlP-dep_Trfase_major"/>
</dbReference>
<dbReference type="EC" id="4.4.1.13" evidence="2"/>
<comment type="caution">
    <text evidence="7">The sequence shown here is derived from an EMBL/GenBank/DDBJ whole genome shotgun (WGS) entry which is preliminary data.</text>
</comment>
<dbReference type="RefSeq" id="WP_179569685.1">
    <property type="nucleotide sequence ID" value="NZ_JACBZY010000001.1"/>
</dbReference>
<evidence type="ECO:0000313" key="7">
    <source>
        <dbReference type="EMBL" id="NYH00711.1"/>
    </source>
</evidence>
<dbReference type="GO" id="GO:0030170">
    <property type="term" value="F:pyridoxal phosphate binding"/>
    <property type="evidence" value="ECO:0007669"/>
    <property type="project" value="InterPro"/>
</dbReference>
<dbReference type="InterPro" id="IPR015422">
    <property type="entry name" value="PyrdxlP-dep_Trfase_small"/>
</dbReference>
<dbReference type="EMBL" id="JACBZY010000001">
    <property type="protein sequence ID" value="NYH00711.1"/>
    <property type="molecule type" value="Genomic_DNA"/>
</dbReference>
<evidence type="ECO:0000256" key="1">
    <source>
        <dbReference type="ARBA" id="ARBA00001933"/>
    </source>
</evidence>
<protein>
    <recommendedName>
        <fullName evidence="2">cysteine-S-conjugate beta-lyase</fullName>
        <ecNumber evidence="2">4.4.1.13</ecNumber>
    </recommendedName>
</protein>
<evidence type="ECO:0000256" key="5">
    <source>
        <dbReference type="ARBA" id="ARBA00037974"/>
    </source>
</evidence>
<dbReference type="PANTHER" id="PTHR43525">
    <property type="entry name" value="PROTEIN MALY"/>
    <property type="match status" value="1"/>
</dbReference>
<dbReference type="InterPro" id="IPR051798">
    <property type="entry name" value="Class-II_PLP-Dep_Aminotrans"/>
</dbReference>
<comment type="cofactor">
    <cofactor evidence="1">
        <name>pyridoxal 5'-phosphate</name>
        <dbReference type="ChEBI" id="CHEBI:597326"/>
    </cofactor>
</comment>
<dbReference type="InterPro" id="IPR015424">
    <property type="entry name" value="PyrdxlP-dep_Trfase"/>
</dbReference>
<dbReference type="Gene3D" id="3.40.640.10">
    <property type="entry name" value="Type I PLP-dependent aspartate aminotransferase-like (Major domain)"/>
    <property type="match status" value="1"/>
</dbReference>
<dbReference type="InterPro" id="IPR004839">
    <property type="entry name" value="Aminotransferase_I/II_large"/>
</dbReference>
<dbReference type="Pfam" id="PF00155">
    <property type="entry name" value="Aminotran_1_2"/>
    <property type="match status" value="1"/>
</dbReference>
<feature type="domain" description="Aminotransferase class I/classII large" evidence="6">
    <location>
        <begin position="43"/>
        <end position="387"/>
    </location>
</feature>
<sequence length="426" mass="45680">MSALSGRPRRASPFDRIPRDRLVTPTSRKWSLHPDTIGAWVAEMDYGTAPTVTAALHDAIEAGVLGYLSPSSAHEMAAATSEYLADSYGWRVDAHRIHHVSDVMTALGVVIRDFSAPDSAVIVPTPAYMPFLTYPPTLGREVIQVDGIVRDGRWQHDLDAIDAAFAAGAGTLVLCNPHNPTGVVLSREELLAISEVVERHGGRVFADEIHAPLIYPGQQHIPYASISEAAARHTITGTSASKAWNIPGLKTAQLITSNDDDEAVYQRFGFAVMHGAATPGVIATTAAYRDGREWLGEVVDYLDDNRRLLADLLAEHLPEVGYRVPDATYIAWLDLRDLGLPLPLADFLREEAGVTLTDGALCGRDFAGWARLVFAMPAPILEQAVIAIADAVRRHRGPGRAAAAPAVVAAAPAVTPAPAAPAQETR</sequence>
<proteinExistence type="inferred from homology"/>
<evidence type="ECO:0000256" key="2">
    <source>
        <dbReference type="ARBA" id="ARBA00012224"/>
    </source>
</evidence>
<organism evidence="7 8">
    <name type="scientific">Schumannella luteola</name>
    <dbReference type="NCBI Taxonomy" id="472059"/>
    <lineage>
        <taxon>Bacteria</taxon>
        <taxon>Bacillati</taxon>
        <taxon>Actinomycetota</taxon>
        <taxon>Actinomycetes</taxon>
        <taxon>Micrococcales</taxon>
        <taxon>Microbacteriaceae</taxon>
        <taxon>Schumannella</taxon>
    </lineage>
</organism>